<accession>A0A8R1HNT4</accession>
<keyword evidence="3 7" id="KW-1133">Transmembrane helix</keyword>
<dbReference type="GO" id="GO:0006882">
    <property type="term" value="P:intracellular zinc ion homeostasis"/>
    <property type="evidence" value="ECO:0007669"/>
    <property type="project" value="TreeGrafter"/>
</dbReference>
<evidence type="ECO:0000313" key="10">
    <source>
        <dbReference type="Proteomes" id="UP000005237"/>
    </source>
</evidence>
<comment type="subcellular location">
    <subcellularLocation>
        <location evidence="1">Membrane</location>
        <topology evidence="1">Multi-pass membrane protein</topology>
    </subcellularLocation>
</comment>
<evidence type="ECO:0000256" key="5">
    <source>
        <dbReference type="ARBA" id="ARBA00038485"/>
    </source>
</evidence>
<keyword evidence="2 7" id="KW-0812">Transmembrane</keyword>
<feature type="signal peptide" evidence="8">
    <location>
        <begin position="1"/>
        <end position="18"/>
    </location>
</feature>
<feature type="chain" id="PRO_5035838205" evidence="8">
    <location>
        <begin position="19"/>
        <end position="411"/>
    </location>
</feature>
<evidence type="ECO:0000256" key="6">
    <source>
        <dbReference type="SAM" id="MobiDB-lite"/>
    </source>
</evidence>
<dbReference type="AlphaFoldDB" id="A0A8R1HNT4"/>
<feature type="transmembrane region" description="Helical" evidence="7">
    <location>
        <begin position="390"/>
        <end position="410"/>
    </location>
</feature>
<feature type="transmembrane region" description="Helical" evidence="7">
    <location>
        <begin position="84"/>
        <end position="105"/>
    </location>
</feature>
<dbReference type="Proteomes" id="UP000005237">
    <property type="component" value="Unassembled WGS sequence"/>
</dbReference>
<feature type="region of interest" description="Disordered" evidence="6">
    <location>
        <begin position="214"/>
        <end position="245"/>
    </location>
</feature>
<dbReference type="Pfam" id="PF02535">
    <property type="entry name" value="Zip"/>
    <property type="match status" value="1"/>
</dbReference>
<evidence type="ECO:0000256" key="1">
    <source>
        <dbReference type="ARBA" id="ARBA00004141"/>
    </source>
</evidence>
<dbReference type="GO" id="GO:0005385">
    <property type="term" value="F:zinc ion transmembrane transporter activity"/>
    <property type="evidence" value="ECO:0007669"/>
    <property type="project" value="TreeGrafter"/>
</dbReference>
<feature type="transmembrane region" description="Helical" evidence="7">
    <location>
        <begin position="351"/>
        <end position="369"/>
    </location>
</feature>
<dbReference type="InterPro" id="IPR003689">
    <property type="entry name" value="ZIP"/>
</dbReference>
<feature type="region of interest" description="Disordered" evidence="6">
    <location>
        <begin position="142"/>
        <end position="166"/>
    </location>
</feature>
<protein>
    <submittedName>
        <fullName evidence="9">Uncharacterized protein</fullName>
    </submittedName>
</protein>
<keyword evidence="4 7" id="KW-0472">Membrane</keyword>
<dbReference type="EnsemblMetazoa" id="CJA04476.1">
    <property type="protein sequence ID" value="CJA04476.1"/>
    <property type="gene ID" value="WBGene00123679"/>
</dbReference>
<dbReference type="PANTHER" id="PTHR16950:SF18">
    <property type="entry name" value="ZINC TRANSPORTER ZIPT-7.1"/>
    <property type="match status" value="1"/>
</dbReference>
<evidence type="ECO:0000256" key="8">
    <source>
        <dbReference type="SAM" id="SignalP"/>
    </source>
</evidence>
<comment type="similarity">
    <text evidence="5">Belongs to the ZIP transporter (TC 2.A.5) family. KE4/Catsup subfamily.</text>
</comment>
<feature type="region of interest" description="Disordered" evidence="6">
    <location>
        <begin position="24"/>
        <end position="73"/>
    </location>
</feature>
<proteinExistence type="inferred from homology"/>
<feature type="transmembrane region" description="Helical" evidence="7">
    <location>
        <begin position="117"/>
        <end position="135"/>
    </location>
</feature>
<sequence>MRNFTVFLVFLTILGATAHLHSHDEHEHSGFGQMRPHFKESSEEEEHHHDDHEHEHEHQNDHDHHQENVKKHRKIERLSTLKTWVYSLSAVFGISVAPCALLFFIPAQHANGPFLKILLAFGAGGLLGDALLHIIPHALSPHDHGHGHGHESAHGHSHSDSSGHDHSQQLRVGLYVIAGILVFMLVEQLVRIIKGGHCHSHENGHIVADEHRHLHEHSAHSSHSSDHSDINDSEERNEKEQKPKELGFKDVKASAYLNLVADFVHNVTDGLAIGASFSAGSALGWVTTLTVLLHELPHEVGDFAILVQSGFSKYKAIRMQVVTALGAITGCIFSLIVSNPGQLNSGAETSAIMPFTAGGFIYIATVSVIPELLESGDHKNMSKVAKMAQSLVHVTAICMGVAMMYVVSLVE</sequence>
<feature type="compositionally biased region" description="Basic and acidic residues" evidence="6">
    <location>
        <begin position="37"/>
        <end position="69"/>
    </location>
</feature>
<evidence type="ECO:0000256" key="3">
    <source>
        <dbReference type="ARBA" id="ARBA00022989"/>
    </source>
</evidence>
<evidence type="ECO:0000313" key="9">
    <source>
        <dbReference type="EnsemblMetazoa" id="CJA04476.1"/>
    </source>
</evidence>
<dbReference type="GO" id="GO:0016020">
    <property type="term" value="C:membrane"/>
    <property type="evidence" value="ECO:0007669"/>
    <property type="project" value="UniProtKB-SubCell"/>
</dbReference>
<feature type="transmembrane region" description="Helical" evidence="7">
    <location>
        <begin position="172"/>
        <end position="190"/>
    </location>
</feature>
<organism evidence="9 10">
    <name type="scientific">Caenorhabditis japonica</name>
    <dbReference type="NCBI Taxonomy" id="281687"/>
    <lineage>
        <taxon>Eukaryota</taxon>
        <taxon>Metazoa</taxon>
        <taxon>Ecdysozoa</taxon>
        <taxon>Nematoda</taxon>
        <taxon>Chromadorea</taxon>
        <taxon>Rhabditida</taxon>
        <taxon>Rhabditina</taxon>
        <taxon>Rhabditomorpha</taxon>
        <taxon>Rhabditoidea</taxon>
        <taxon>Rhabditidae</taxon>
        <taxon>Peloderinae</taxon>
        <taxon>Caenorhabditis</taxon>
    </lineage>
</organism>
<reference evidence="9" key="2">
    <citation type="submission" date="2022-06" db="UniProtKB">
        <authorList>
            <consortium name="EnsemblMetazoa"/>
        </authorList>
    </citation>
    <scope>IDENTIFICATION</scope>
    <source>
        <strain evidence="9">DF5081</strain>
    </source>
</reference>
<dbReference type="PANTHER" id="PTHR16950">
    <property type="entry name" value="ZINC TRANSPORTER SLC39A7 HISTIDINE-RICH MEMBRANE PROTEIN KE4"/>
    <property type="match status" value="1"/>
</dbReference>
<name>A0A8R1HNT4_CAEJA</name>
<evidence type="ECO:0000256" key="4">
    <source>
        <dbReference type="ARBA" id="ARBA00023136"/>
    </source>
</evidence>
<keyword evidence="8" id="KW-0732">Signal</keyword>
<keyword evidence="10" id="KW-1185">Reference proteome</keyword>
<evidence type="ECO:0000256" key="2">
    <source>
        <dbReference type="ARBA" id="ARBA00022692"/>
    </source>
</evidence>
<evidence type="ECO:0000256" key="7">
    <source>
        <dbReference type="SAM" id="Phobius"/>
    </source>
</evidence>
<reference evidence="10" key="1">
    <citation type="submission" date="2010-08" db="EMBL/GenBank/DDBJ databases">
        <authorList>
            <consortium name="Caenorhabditis japonica Sequencing Consortium"/>
            <person name="Wilson R.K."/>
        </authorList>
    </citation>
    <scope>NUCLEOTIDE SEQUENCE [LARGE SCALE GENOMIC DNA]</scope>
    <source>
        <strain evidence="10">DF5081</strain>
    </source>
</reference>
<feature type="transmembrane region" description="Helical" evidence="7">
    <location>
        <begin position="321"/>
        <end position="339"/>
    </location>
</feature>